<dbReference type="InterPro" id="IPR044925">
    <property type="entry name" value="His-Me_finger_sf"/>
</dbReference>
<proteinExistence type="predicted"/>
<evidence type="ECO:0000313" key="2">
    <source>
        <dbReference type="Proteomes" id="UP000792457"/>
    </source>
</evidence>
<evidence type="ECO:0000313" key="1">
    <source>
        <dbReference type="EMBL" id="KAG8232084.1"/>
    </source>
</evidence>
<reference evidence="1" key="1">
    <citation type="submission" date="2013-04" db="EMBL/GenBank/DDBJ databases">
        <authorList>
            <person name="Qu J."/>
            <person name="Murali S.C."/>
            <person name="Bandaranaike D."/>
            <person name="Bellair M."/>
            <person name="Blankenburg K."/>
            <person name="Chao H."/>
            <person name="Dinh H."/>
            <person name="Doddapaneni H."/>
            <person name="Downs B."/>
            <person name="Dugan-Rocha S."/>
            <person name="Elkadiri S."/>
            <person name="Gnanaolivu R.D."/>
            <person name="Hernandez B."/>
            <person name="Javaid M."/>
            <person name="Jayaseelan J.C."/>
            <person name="Lee S."/>
            <person name="Li M."/>
            <person name="Ming W."/>
            <person name="Munidasa M."/>
            <person name="Muniz J."/>
            <person name="Nguyen L."/>
            <person name="Ongeri F."/>
            <person name="Osuji N."/>
            <person name="Pu L.-L."/>
            <person name="Puazo M."/>
            <person name="Qu C."/>
            <person name="Quiroz J."/>
            <person name="Raj R."/>
            <person name="Weissenberger G."/>
            <person name="Xin Y."/>
            <person name="Zou X."/>
            <person name="Han Y."/>
            <person name="Richards S."/>
            <person name="Worley K."/>
            <person name="Muzny D."/>
            <person name="Gibbs R."/>
        </authorList>
    </citation>
    <scope>NUCLEOTIDE SEQUENCE</scope>
    <source>
        <strain evidence="1">Sampled in the wild</strain>
    </source>
</reference>
<dbReference type="Proteomes" id="UP000792457">
    <property type="component" value="Unassembled WGS sequence"/>
</dbReference>
<comment type="caution">
    <text evidence="1">The sequence shown here is derived from an EMBL/GenBank/DDBJ whole genome shotgun (WGS) entry which is preliminary data.</text>
</comment>
<protein>
    <submittedName>
        <fullName evidence="1">Uncharacterized protein</fullName>
    </submittedName>
</protein>
<dbReference type="PANTHER" id="PTHR31511">
    <property type="entry name" value="PROTEIN CBG23764"/>
    <property type="match status" value="1"/>
</dbReference>
<gene>
    <name evidence="1" type="ORF">J437_LFUL012442</name>
</gene>
<sequence length="126" mass="14816">MRRGFIFRIIYPRVEYDLILYRGKDAMSVFILTVRELANYKTNSHETPEHRRNSKFCEQRVMPYICGEVLGDDRVKDHDHITGKYRGAAHGCCNIEFQIPSFLPVIIHNLSNYDSRLIVPHLGYEE</sequence>
<organism evidence="1 2">
    <name type="scientific">Ladona fulva</name>
    <name type="common">Scarce chaser dragonfly</name>
    <name type="synonym">Libellula fulva</name>
    <dbReference type="NCBI Taxonomy" id="123851"/>
    <lineage>
        <taxon>Eukaryota</taxon>
        <taxon>Metazoa</taxon>
        <taxon>Ecdysozoa</taxon>
        <taxon>Arthropoda</taxon>
        <taxon>Hexapoda</taxon>
        <taxon>Insecta</taxon>
        <taxon>Pterygota</taxon>
        <taxon>Palaeoptera</taxon>
        <taxon>Odonata</taxon>
        <taxon>Epiprocta</taxon>
        <taxon>Anisoptera</taxon>
        <taxon>Libelluloidea</taxon>
        <taxon>Libellulidae</taxon>
        <taxon>Ladona</taxon>
    </lineage>
</organism>
<dbReference type="OrthoDB" id="6751725at2759"/>
<keyword evidence="2" id="KW-1185">Reference proteome</keyword>
<dbReference type="AlphaFoldDB" id="A0A8K0P5Y2"/>
<dbReference type="SUPFAM" id="SSF54060">
    <property type="entry name" value="His-Me finger endonucleases"/>
    <property type="match status" value="1"/>
</dbReference>
<name>A0A8K0P5Y2_LADFU</name>
<dbReference type="EMBL" id="KZ308592">
    <property type="protein sequence ID" value="KAG8232084.1"/>
    <property type="molecule type" value="Genomic_DNA"/>
</dbReference>
<reference evidence="1" key="2">
    <citation type="submission" date="2017-10" db="EMBL/GenBank/DDBJ databases">
        <title>Ladona fulva Genome sequencing and assembly.</title>
        <authorList>
            <person name="Murali S."/>
            <person name="Richards S."/>
            <person name="Bandaranaike D."/>
            <person name="Bellair M."/>
            <person name="Blankenburg K."/>
            <person name="Chao H."/>
            <person name="Dinh H."/>
            <person name="Doddapaneni H."/>
            <person name="Dugan-Rocha S."/>
            <person name="Elkadiri S."/>
            <person name="Gnanaolivu R."/>
            <person name="Hernandez B."/>
            <person name="Skinner E."/>
            <person name="Javaid M."/>
            <person name="Lee S."/>
            <person name="Li M."/>
            <person name="Ming W."/>
            <person name="Munidasa M."/>
            <person name="Muniz J."/>
            <person name="Nguyen L."/>
            <person name="Hughes D."/>
            <person name="Osuji N."/>
            <person name="Pu L.-L."/>
            <person name="Puazo M."/>
            <person name="Qu C."/>
            <person name="Quiroz J."/>
            <person name="Raj R."/>
            <person name="Weissenberger G."/>
            <person name="Xin Y."/>
            <person name="Zou X."/>
            <person name="Han Y."/>
            <person name="Worley K."/>
            <person name="Muzny D."/>
            <person name="Gibbs R."/>
        </authorList>
    </citation>
    <scope>NUCLEOTIDE SEQUENCE</scope>
    <source>
        <strain evidence="1">Sampled in the wild</strain>
    </source>
</reference>
<dbReference type="PANTHER" id="PTHR31511:SF12">
    <property type="entry name" value="RHO TERMINATION FACTOR N-TERMINAL DOMAIN-CONTAINING PROTEIN"/>
    <property type="match status" value="1"/>
</dbReference>
<accession>A0A8K0P5Y2</accession>